<organism evidence="1">
    <name type="scientific">freshwater metagenome</name>
    <dbReference type="NCBI Taxonomy" id="449393"/>
    <lineage>
        <taxon>unclassified sequences</taxon>
        <taxon>metagenomes</taxon>
        <taxon>ecological metagenomes</taxon>
    </lineage>
</organism>
<dbReference type="EMBL" id="CAEZUX010000040">
    <property type="protein sequence ID" value="CAB4612315.1"/>
    <property type="molecule type" value="Genomic_DNA"/>
</dbReference>
<protein>
    <submittedName>
        <fullName evidence="1">Unannotated protein</fullName>
    </submittedName>
</protein>
<reference evidence="1" key="1">
    <citation type="submission" date="2020-05" db="EMBL/GenBank/DDBJ databases">
        <authorList>
            <person name="Chiriac C."/>
            <person name="Salcher M."/>
            <person name="Ghai R."/>
            <person name="Kavagutti S V."/>
        </authorList>
    </citation>
    <scope>NUCLEOTIDE SEQUENCE</scope>
</reference>
<sequence>MVSFSEVTGQFCHGFLTVRLTTCISDTVFPVSTNDYFPAPPQGGKLIHTRRYEIRTYKLNEDKFLMRGVIFDEKPAGLYVKDDPEPLWVHHMIVDLEVAFPSLEIVGANVEFHERPHTHCTDIVPAYEKLVGLSIARGFNAKVKELFGGPRGCTHIGSMLSAMAPVAIQSIWSMRIGSPSVSSEQRAAMTKEDRRRGYAMNLNTCHMWDENGQMVAEIEQGLPVEVPLWISKRFKKLGLEDSEWEKLRG</sequence>
<dbReference type="AlphaFoldDB" id="A0A6J6HLV6"/>
<gene>
    <name evidence="1" type="ORF">UFOPK1874_00514</name>
</gene>
<name>A0A6J6HLV6_9ZZZZ</name>
<dbReference type="InterPro" id="IPR021312">
    <property type="entry name" value="DUF2889"/>
</dbReference>
<dbReference type="Pfam" id="PF11136">
    <property type="entry name" value="DUF2889"/>
    <property type="match status" value="1"/>
</dbReference>
<evidence type="ECO:0000313" key="1">
    <source>
        <dbReference type="EMBL" id="CAB4612315.1"/>
    </source>
</evidence>
<proteinExistence type="predicted"/>
<accession>A0A6J6HLV6</accession>